<evidence type="ECO:0000313" key="1">
    <source>
        <dbReference type="EMBL" id="UYP18622.1"/>
    </source>
</evidence>
<protein>
    <submittedName>
        <fullName evidence="1">MarR family transcriptional regulator</fullName>
    </submittedName>
</protein>
<dbReference type="EMBL" id="CP107551">
    <property type="protein sequence ID" value="UYP18622.1"/>
    <property type="molecule type" value="Genomic_DNA"/>
</dbReference>
<organism evidence="1 2">
    <name type="scientific">Rhodococcus sacchari</name>
    <dbReference type="NCBI Taxonomy" id="2962047"/>
    <lineage>
        <taxon>Bacteria</taxon>
        <taxon>Bacillati</taxon>
        <taxon>Actinomycetota</taxon>
        <taxon>Actinomycetes</taxon>
        <taxon>Mycobacteriales</taxon>
        <taxon>Nocardiaceae</taxon>
        <taxon>Rhodococcus</taxon>
    </lineage>
</organism>
<accession>A0ACD4DF42</accession>
<keyword evidence="2" id="KW-1185">Reference proteome</keyword>
<dbReference type="Proteomes" id="UP001156484">
    <property type="component" value="Chromosome"/>
</dbReference>
<proteinExistence type="predicted"/>
<name>A0ACD4DF42_9NOCA</name>
<reference evidence="1" key="1">
    <citation type="submission" date="2022-10" db="EMBL/GenBank/DDBJ databases">
        <title>Rhodococcus ferula Z13 complete genome.</title>
        <authorList>
            <person name="Long X."/>
            <person name="Zang M."/>
        </authorList>
    </citation>
    <scope>NUCLEOTIDE SEQUENCE</scope>
    <source>
        <strain evidence="1">Z13</strain>
    </source>
</reference>
<gene>
    <name evidence="1" type="ORF">OED52_18560</name>
</gene>
<evidence type="ECO:0000313" key="2">
    <source>
        <dbReference type="Proteomes" id="UP001156484"/>
    </source>
</evidence>
<sequence length="142" mass="15558">METPDGNLAQSLREALRPLWRRLNANKTLSMGKIDVLARLERGPATSADLATAARISPQAIATAVRELESLGLVGRTPDDRDRRRVWIELTEAGRERLAQERAIGNAWLEQALTEQLTPEEQKLLASAVPLLRKLTGGAAGE</sequence>